<keyword evidence="2" id="KW-0472">Membrane</keyword>
<feature type="transmembrane region" description="Helical" evidence="2">
    <location>
        <begin position="278"/>
        <end position="311"/>
    </location>
</feature>
<evidence type="ECO:0000313" key="5">
    <source>
        <dbReference type="Proteomes" id="UP000244893"/>
    </source>
</evidence>
<dbReference type="Pfam" id="PF25231">
    <property type="entry name" value="DUF7847"/>
    <property type="match status" value="1"/>
</dbReference>
<feature type="transmembrane region" description="Helical" evidence="2">
    <location>
        <begin position="149"/>
        <end position="175"/>
    </location>
</feature>
<feature type="transmembrane region" description="Helical" evidence="2">
    <location>
        <begin position="49"/>
        <end position="76"/>
    </location>
</feature>
<name>A0A2V1HVW9_9MICO</name>
<dbReference type="EMBL" id="QEOP01000001">
    <property type="protein sequence ID" value="PVZ95932.1"/>
    <property type="molecule type" value="Genomic_DNA"/>
</dbReference>
<reference evidence="4 5" key="1">
    <citation type="submission" date="2018-05" db="EMBL/GenBank/DDBJ databases">
        <title>Amnibacterium sp. M8JJ-5, whole genome shotgun sequence.</title>
        <authorList>
            <person name="Tuo L."/>
        </authorList>
    </citation>
    <scope>NUCLEOTIDE SEQUENCE [LARGE SCALE GENOMIC DNA]</scope>
    <source>
        <strain evidence="4 5">M8JJ-5</strain>
    </source>
</reference>
<feature type="domain" description="DUF7847" evidence="3">
    <location>
        <begin position="143"/>
        <end position="315"/>
    </location>
</feature>
<evidence type="ECO:0000259" key="3">
    <source>
        <dbReference type="Pfam" id="PF25231"/>
    </source>
</evidence>
<protein>
    <recommendedName>
        <fullName evidence="3">DUF7847 domain-containing protein</fullName>
    </recommendedName>
</protein>
<sequence length="346" mass="35725">MVPGAVPPVAPPPGAWTPPPKPGLVPLRPLGFGTLLGAPFRVLRHSRAIVGLALLLQFAVVIVGGGLLAAVIFGGLSRITDFQDPDQAPLVIGTISGGILGTLVVGLFNLIVTSTLQGFVVVDVAGAVLGRRSTLRELWRRVRSYIVPLVGWSIVVFVAAGIAIAILVGIIAVGSLGSSDALVVTIPIAVALGLGFVVLGVWVSVRLSVLPSALVLERLSLGGAIARSWRLTHGHFWRTFGVQALITVIISVASQIVATPLSFLPLLGYVIDPNGQGAAVVITVLSSILSVVVSLVVGTISSIVISAAVALIYIDLRMRKEGLDLVLQAHVEEPVEGVDPYAPGAA</sequence>
<dbReference type="AlphaFoldDB" id="A0A2V1HVW9"/>
<accession>A0A2V1HVW9</accession>
<gene>
    <name evidence="4" type="ORF">DDQ50_05575</name>
</gene>
<evidence type="ECO:0000256" key="1">
    <source>
        <dbReference type="SAM" id="MobiDB-lite"/>
    </source>
</evidence>
<dbReference type="InterPro" id="IPR057169">
    <property type="entry name" value="DUF7847"/>
</dbReference>
<keyword evidence="5" id="KW-1185">Reference proteome</keyword>
<dbReference type="Proteomes" id="UP000244893">
    <property type="component" value="Unassembled WGS sequence"/>
</dbReference>
<feature type="transmembrane region" description="Helical" evidence="2">
    <location>
        <begin position="236"/>
        <end position="258"/>
    </location>
</feature>
<feature type="region of interest" description="Disordered" evidence="1">
    <location>
        <begin position="1"/>
        <end position="20"/>
    </location>
</feature>
<keyword evidence="2" id="KW-0812">Transmembrane</keyword>
<evidence type="ECO:0000313" key="4">
    <source>
        <dbReference type="EMBL" id="PVZ95932.1"/>
    </source>
</evidence>
<comment type="caution">
    <text evidence="4">The sequence shown here is derived from an EMBL/GenBank/DDBJ whole genome shotgun (WGS) entry which is preliminary data.</text>
</comment>
<feature type="transmembrane region" description="Helical" evidence="2">
    <location>
        <begin position="181"/>
        <end position="203"/>
    </location>
</feature>
<keyword evidence="2" id="KW-1133">Transmembrane helix</keyword>
<organism evidence="4 5">
    <name type="scientific">Amnibacterium flavum</name>
    <dbReference type="NCBI Taxonomy" id="2173173"/>
    <lineage>
        <taxon>Bacteria</taxon>
        <taxon>Bacillati</taxon>
        <taxon>Actinomycetota</taxon>
        <taxon>Actinomycetes</taxon>
        <taxon>Micrococcales</taxon>
        <taxon>Microbacteriaceae</taxon>
        <taxon>Amnibacterium</taxon>
    </lineage>
</organism>
<feature type="transmembrane region" description="Helical" evidence="2">
    <location>
        <begin position="88"/>
        <end position="105"/>
    </location>
</feature>
<proteinExistence type="predicted"/>
<evidence type="ECO:0000256" key="2">
    <source>
        <dbReference type="SAM" id="Phobius"/>
    </source>
</evidence>